<dbReference type="PROSITE" id="PS51257">
    <property type="entry name" value="PROKAR_LIPOPROTEIN"/>
    <property type="match status" value="1"/>
</dbReference>
<reference evidence="1 2" key="1">
    <citation type="submission" date="2020-08" db="EMBL/GenBank/DDBJ databases">
        <title>Genomic Encyclopedia of Type Strains, Phase IV (KMG-IV): sequencing the most valuable type-strain genomes for metagenomic binning, comparative biology and taxonomic classification.</title>
        <authorList>
            <person name="Goeker M."/>
        </authorList>
    </citation>
    <scope>NUCLEOTIDE SEQUENCE [LARGE SCALE GENOMIC DNA]</scope>
    <source>
        <strain evidence="1 2">YIM 65646</strain>
    </source>
</reference>
<keyword evidence="2" id="KW-1185">Reference proteome</keyword>
<accession>A0A841FQ37</accession>
<dbReference type="Proteomes" id="UP000548476">
    <property type="component" value="Unassembled WGS sequence"/>
</dbReference>
<gene>
    <name evidence="1" type="ORF">HNR73_006125</name>
</gene>
<evidence type="ECO:0000313" key="1">
    <source>
        <dbReference type="EMBL" id="MBB6038245.1"/>
    </source>
</evidence>
<protein>
    <recommendedName>
        <fullName evidence="3">Lipoprotein</fullName>
    </recommendedName>
</protein>
<evidence type="ECO:0008006" key="3">
    <source>
        <dbReference type="Google" id="ProtNLM"/>
    </source>
</evidence>
<dbReference type="AlphaFoldDB" id="A0A841FQ37"/>
<sequence length="123" mass="12702">MRPLLRLTAASVLLLTACTGPVPDVPEPTGEPGFTKLDLACEAALALPLDVGGMSPAETEAWARDVEAAAADAVQSFDPEIAEYGDTIIELIGDGTATDFPALVEPLENMQAACDGFGHGYGK</sequence>
<organism evidence="1 2">
    <name type="scientific">Phytomonospora endophytica</name>
    <dbReference type="NCBI Taxonomy" id="714109"/>
    <lineage>
        <taxon>Bacteria</taxon>
        <taxon>Bacillati</taxon>
        <taxon>Actinomycetota</taxon>
        <taxon>Actinomycetes</taxon>
        <taxon>Micromonosporales</taxon>
        <taxon>Micromonosporaceae</taxon>
        <taxon>Phytomonospora</taxon>
    </lineage>
</organism>
<comment type="caution">
    <text evidence="1">The sequence shown here is derived from an EMBL/GenBank/DDBJ whole genome shotgun (WGS) entry which is preliminary data.</text>
</comment>
<evidence type="ECO:0000313" key="2">
    <source>
        <dbReference type="Proteomes" id="UP000548476"/>
    </source>
</evidence>
<name>A0A841FQ37_9ACTN</name>
<proteinExistence type="predicted"/>
<dbReference type="RefSeq" id="WP_184791030.1">
    <property type="nucleotide sequence ID" value="NZ_BONT01000047.1"/>
</dbReference>
<dbReference type="EMBL" id="JACHGT010000015">
    <property type="protein sequence ID" value="MBB6038245.1"/>
    <property type="molecule type" value="Genomic_DNA"/>
</dbReference>